<protein>
    <submittedName>
        <fullName evidence="4">MmgE/PrpD family protein</fullName>
    </submittedName>
</protein>
<dbReference type="Pfam" id="PF03972">
    <property type="entry name" value="MmgE_PrpD_N"/>
    <property type="match status" value="1"/>
</dbReference>
<dbReference type="PANTHER" id="PTHR16943">
    <property type="entry name" value="2-METHYLCITRATE DEHYDRATASE-RELATED"/>
    <property type="match status" value="1"/>
</dbReference>
<comment type="similarity">
    <text evidence="1">Belongs to the PrpD family.</text>
</comment>
<reference evidence="4 5" key="1">
    <citation type="submission" date="2018-09" db="EMBL/GenBank/DDBJ databases">
        <authorList>
            <person name="Zhu H."/>
        </authorList>
    </citation>
    <scope>NUCLEOTIDE SEQUENCE [LARGE SCALE GENOMIC DNA]</scope>
    <source>
        <strain evidence="4 5">K2W22B-5</strain>
    </source>
</reference>
<dbReference type="GO" id="GO:0016829">
    <property type="term" value="F:lyase activity"/>
    <property type="evidence" value="ECO:0007669"/>
    <property type="project" value="InterPro"/>
</dbReference>
<organism evidence="4 5">
    <name type="scientific">Azospirillum cavernae</name>
    <dbReference type="NCBI Taxonomy" id="2320860"/>
    <lineage>
        <taxon>Bacteria</taxon>
        <taxon>Pseudomonadati</taxon>
        <taxon>Pseudomonadota</taxon>
        <taxon>Alphaproteobacteria</taxon>
        <taxon>Rhodospirillales</taxon>
        <taxon>Azospirillaceae</taxon>
        <taxon>Azospirillum</taxon>
    </lineage>
</organism>
<dbReference type="Gene3D" id="3.30.1330.120">
    <property type="entry name" value="2-methylcitrate dehydratase PrpD"/>
    <property type="match status" value="1"/>
</dbReference>
<evidence type="ECO:0000256" key="1">
    <source>
        <dbReference type="ARBA" id="ARBA00006174"/>
    </source>
</evidence>
<name>A0A418VS20_9PROT</name>
<dbReference type="Proteomes" id="UP000283458">
    <property type="component" value="Unassembled WGS sequence"/>
</dbReference>
<comment type="caution">
    <text evidence="4">The sequence shown here is derived from an EMBL/GenBank/DDBJ whole genome shotgun (WGS) entry which is preliminary data.</text>
</comment>
<dbReference type="RefSeq" id="WP_119832728.1">
    <property type="nucleotide sequence ID" value="NZ_QYUL01000003.1"/>
</dbReference>
<proteinExistence type="inferred from homology"/>
<evidence type="ECO:0000259" key="2">
    <source>
        <dbReference type="Pfam" id="PF03972"/>
    </source>
</evidence>
<dbReference type="InterPro" id="IPR005656">
    <property type="entry name" value="MmgE_PrpD"/>
</dbReference>
<evidence type="ECO:0000313" key="4">
    <source>
        <dbReference type="EMBL" id="RJF79271.1"/>
    </source>
</evidence>
<gene>
    <name evidence="4" type="ORF">D3877_20915</name>
</gene>
<dbReference type="EMBL" id="QYUL01000003">
    <property type="protein sequence ID" value="RJF79271.1"/>
    <property type="molecule type" value="Genomic_DNA"/>
</dbReference>
<accession>A0A418VS20</accession>
<feature type="domain" description="MmgE/PrpD N-terminal" evidence="2">
    <location>
        <begin position="38"/>
        <end position="267"/>
    </location>
</feature>
<dbReference type="InterPro" id="IPR045336">
    <property type="entry name" value="MmgE_PrpD_N"/>
</dbReference>
<dbReference type="PANTHER" id="PTHR16943:SF8">
    <property type="entry name" value="2-METHYLCITRATE DEHYDRATASE"/>
    <property type="match status" value="1"/>
</dbReference>
<sequence>MSATATGAASNADADALLHRLAVWVSAFRLDGPELDSDVRSRLRAAAIRSIIDTVGVALDGTQRPAAQTARRLARMQYAPGASALFGATPADRADAGLVSAGAAFANTVAAHADDLDDTCYVGIAHGSAVVLPAAIAAGQAVGANGRDLLDAFIAGSEATYAVGRLMGDHLYFKGFWNTGVLGAIGAAAAAARISRLGPDETAHAMAIAATQVMGLRACLGRLVKPVMAGRAAEAGVSAALLASMGIDGPLTILEGDNGWAKVLNDGQIDPTALDRLGAPPVLVEPGVAFKMYPVCSAAQAAVETVCELLRENGLSGDDVAHVLCDVTPLVHISLRYPQPQTPAESQFSMPFAVGCALAFGALTPNQLTPAVLADPALQAAMTRVEMRLDPEMAADPKAMELYPEGSRVTLTLRDGRVLSRFRGVCTGMPTQPMPDAMLHAKFHACADPVIGLTAADTLLERLLTLDQLDDLAALFPA</sequence>
<dbReference type="AlphaFoldDB" id="A0A418VS20"/>
<dbReference type="Gene3D" id="1.10.4100.10">
    <property type="entry name" value="2-methylcitrate dehydratase PrpD"/>
    <property type="match status" value="1"/>
</dbReference>
<dbReference type="InterPro" id="IPR042183">
    <property type="entry name" value="MmgE/PrpD_sf_1"/>
</dbReference>
<dbReference type="InterPro" id="IPR045337">
    <property type="entry name" value="MmgE_PrpD_C"/>
</dbReference>
<dbReference type="OrthoDB" id="9795089at2"/>
<keyword evidence="5" id="KW-1185">Reference proteome</keyword>
<dbReference type="InterPro" id="IPR042188">
    <property type="entry name" value="MmgE/PrpD_sf_2"/>
</dbReference>
<dbReference type="SUPFAM" id="SSF103378">
    <property type="entry name" value="2-methylcitrate dehydratase PrpD"/>
    <property type="match status" value="1"/>
</dbReference>
<dbReference type="InterPro" id="IPR036148">
    <property type="entry name" value="MmgE/PrpD_sf"/>
</dbReference>
<dbReference type="Pfam" id="PF19305">
    <property type="entry name" value="MmgE_PrpD_C"/>
    <property type="match status" value="1"/>
</dbReference>
<evidence type="ECO:0000259" key="3">
    <source>
        <dbReference type="Pfam" id="PF19305"/>
    </source>
</evidence>
<evidence type="ECO:0000313" key="5">
    <source>
        <dbReference type="Proteomes" id="UP000283458"/>
    </source>
</evidence>
<feature type="domain" description="MmgE/PrpD C-terminal" evidence="3">
    <location>
        <begin position="293"/>
        <end position="458"/>
    </location>
</feature>